<dbReference type="EMBL" id="JRMQ02000005">
    <property type="protein sequence ID" value="TLE01936.1"/>
    <property type="molecule type" value="Genomic_DNA"/>
</dbReference>
<dbReference type="FunFam" id="3.40.50.10860:FF:000001">
    <property type="entry name" value="Bifunctional protein FolD"/>
    <property type="match status" value="1"/>
</dbReference>
<dbReference type="PROSITE" id="PS00766">
    <property type="entry name" value="THF_DHG_CYH_1"/>
    <property type="match status" value="1"/>
</dbReference>
<keyword evidence="2 12" id="KW-0554">One-carbon metabolism</keyword>
<accession>A0A4U8TPD2</accession>
<dbReference type="GO" id="GO:0009086">
    <property type="term" value="P:methionine biosynthetic process"/>
    <property type="evidence" value="ECO:0007669"/>
    <property type="project" value="UniProtKB-KW"/>
</dbReference>
<evidence type="ECO:0000256" key="5">
    <source>
        <dbReference type="ARBA" id="ARBA00022801"/>
    </source>
</evidence>
<evidence type="ECO:0000256" key="7">
    <source>
        <dbReference type="ARBA" id="ARBA00023002"/>
    </source>
</evidence>
<evidence type="ECO:0000256" key="6">
    <source>
        <dbReference type="ARBA" id="ARBA00022857"/>
    </source>
</evidence>
<keyword evidence="9 12" id="KW-0486">Methionine biosynthesis</keyword>
<name>A0A4U8TPD2_9HELI</name>
<evidence type="ECO:0000256" key="3">
    <source>
        <dbReference type="ARBA" id="ARBA00022605"/>
    </source>
</evidence>
<evidence type="ECO:0000256" key="1">
    <source>
        <dbReference type="ARBA" id="ARBA00004777"/>
    </source>
</evidence>
<evidence type="ECO:0000256" key="9">
    <source>
        <dbReference type="ARBA" id="ARBA00023167"/>
    </source>
</evidence>
<dbReference type="FunFam" id="3.40.50.720:FF:000094">
    <property type="entry name" value="Bifunctional protein FolD"/>
    <property type="match status" value="1"/>
</dbReference>
<dbReference type="GO" id="GO:0035999">
    <property type="term" value="P:tetrahydrofolate interconversion"/>
    <property type="evidence" value="ECO:0007669"/>
    <property type="project" value="UniProtKB-UniRule"/>
</dbReference>
<dbReference type="EC" id="1.5.1.5" evidence="12"/>
<evidence type="ECO:0000256" key="2">
    <source>
        <dbReference type="ARBA" id="ARBA00022563"/>
    </source>
</evidence>
<dbReference type="InterPro" id="IPR000672">
    <property type="entry name" value="THF_DH/CycHdrlase"/>
</dbReference>
<dbReference type="Gene3D" id="3.40.50.10860">
    <property type="entry name" value="Leucine Dehydrogenase, chain A, domain 1"/>
    <property type="match status" value="1"/>
</dbReference>
<comment type="catalytic activity">
    <reaction evidence="11 12">
        <text>(6R)-5,10-methenyltetrahydrofolate + H2O = (6R)-10-formyltetrahydrofolate + H(+)</text>
        <dbReference type="Rhea" id="RHEA:23700"/>
        <dbReference type="ChEBI" id="CHEBI:15377"/>
        <dbReference type="ChEBI" id="CHEBI:15378"/>
        <dbReference type="ChEBI" id="CHEBI:57455"/>
        <dbReference type="ChEBI" id="CHEBI:195366"/>
        <dbReference type="EC" id="3.5.4.9"/>
    </reaction>
</comment>
<dbReference type="EC" id="3.5.4.9" evidence="12"/>
<keyword evidence="16" id="KW-1185">Reference proteome</keyword>
<dbReference type="RefSeq" id="WP_034361007.1">
    <property type="nucleotide sequence ID" value="NZ_CAJUDB010000003.1"/>
</dbReference>
<comment type="catalytic activity">
    <reaction evidence="12">
        <text>(6R)-5,10-methylene-5,6,7,8-tetrahydrofolate + NADP(+) = (6R)-5,10-methenyltetrahydrofolate + NADPH</text>
        <dbReference type="Rhea" id="RHEA:22812"/>
        <dbReference type="ChEBI" id="CHEBI:15636"/>
        <dbReference type="ChEBI" id="CHEBI:57455"/>
        <dbReference type="ChEBI" id="CHEBI:57783"/>
        <dbReference type="ChEBI" id="CHEBI:58349"/>
        <dbReference type="EC" id="1.5.1.5"/>
    </reaction>
</comment>
<proteinExistence type="inferred from homology"/>
<evidence type="ECO:0000256" key="11">
    <source>
        <dbReference type="ARBA" id="ARBA00036357"/>
    </source>
</evidence>
<dbReference type="PROSITE" id="PS00767">
    <property type="entry name" value="THF_DHG_CYH_2"/>
    <property type="match status" value="1"/>
</dbReference>
<evidence type="ECO:0000256" key="8">
    <source>
        <dbReference type="ARBA" id="ARBA00023102"/>
    </source>
</evidence>
<feature type="domain" description="Tetrahydrofolate dehydrogenase/cyclohydrolase catalytic" evidence="13">
    <location>
        <begin position="4"/>
        <end position="118"/>
    </location>
</feature>
<dbReference type="InterPro" id="IPR036291">
    <property type="entry name" value="NAD(P)-bd_dom_sf"/>
</dbReference>
<reference evidence="15 16" key="1">
    <citation type="journal article" date="2014" name="Genome Announc.">
        <title>Draft genome sequences of eight enterohepatic helicobacter species isolated from both laboratory and wild rodents.</title>
        <authorList>
            <person name="Sheh A."/>
            <person name="Shen Z."/>
            <person name="Fox J.G."/>
        </authorList>
    </citation>
    <scope>NUCLEOTIDE SEQUENCE [LARGE SCALE GENOMIC DNA]</scope>
    <source>
        <strain evidence="15 16">MIT 01-6451</strain>
    </source>
</reference>
<dbReference type="STRING" id="425400.LS65_02385"/>
<keyword evidence="4 12" id="KW-0658">Purine biosynthesis</keyword>
<dbReference type="NCBIfam" id="NF008058">
    <property type="entry name" value="PRK10792.1"/>
    <property type="match status" value="1"/>
</dbReference>
<dbReference type="AlphaFoldDB" id="A0A4U8TPD2"/>
<dbReference type="HAMAP" id="MF_01576">
    <property type="entry name" value="THF_DHG_CYH"/>
    <property type="match status" value="1"/>
</dbReference>
<feature type="binding site" evidence="12">
    <location>
        <begin position="163"/>
        <end position="165"/>
    </location>
    <ligand>
        <name>NADP(+)</name>
        <dbReference type="ChEBI" id="CHEBI:58349"/>
    </ligand>
</feature>
<dbReference type="Gene3D" id="3.40.50.720">
    <property type="entry name" value="NAD(P)-binding Rossmann-like Domain"/>
    <property type="match status" value="1"/>
</dbReference>
<keyword evidence="8 12" id="KW-0368">Histidine biosynthesis</keyword>
<comment type="pathway">
    <text evidence="1 12">One-carbon metabolism; tetrahydrofolate interconversion.</text>
</comment>
<dbReference type="SUPFAM" id="SSF53223">
    <property type="entry name" value="Aminoacid dehydrogenase-like, N-terminal domain"/>
    <property type="match status" value="1"/>
</dbReference>
<dbReference type="GO" id="GO:0004488">
    <property type="term" value="F:methylenetetrahydrofolate dehydrogenase (NADP+) activity"/>
    <property type="evidence" value="ECO:0007669"/>
    <property type="project" value="UniProtKB-UniRule"/>
</dbReference>
<dbReference type="Pfam" id="PF00763">
    <property type="entry name" value="THF_DHG_CYH"/>
    <property type="match status" value="1"/>
</dbReference>
<dbReference type="GO" id="GO:0006164">
    <property type="term" value="P:purine nucleotide biosynthetic process"/>
    <property type="evidence" value="ECO:0007669"/>
    <property type="project" value="UniProtKB-KW"/>
</dbReference>
<keyword evidence="10 12" id="KW-0511">Multifunctional enzyme</keyword>
<comment type="subunit">
    <text evidence="12">Homodimer.</text>
</comment>
<dbReference type="Proteomes" id="UP000029707">
    <property type="component" value="Unassembled WGS sequence"/>
</dbReference>
<sequence length="290" mass="30984">MTLLDGKSLSAKLESDLNEQIATLVSQGITPGLAVILVGNDPASCAYVQMKAKACKRVGIYSVTHEMPSKITQDELLSVIEILNNDPNIDGILVQLPLPPHIQTTQVLEAINPKKDVDGFHPFNIGRLSIGIDTFVSATPLGVMNLLKSYNIDVRGKDVVIVGMSNIVGKPLASLMLNAGASVSCCHILTRDIRAYTKNADIVCVGVGKVGLITADMIKEDAIVIDIGINRLESGVLVGDVDFENVAPKTSFITPVPGGVGPMTIISLLQNTYKAAAFRLEQDKRRGQKV</sequence>
<feature type="binding site" evidence="12">
    <location>
        <position position="188"/>
    </location>
    <ligand>
        <name>NADP(+)</name>
        <dbReference type="ChEBI" id="CHEBI:58349"/>
    </ligand>
</feature>
<protein>
    <recommendedName>
        <fullName evidence="12">Bifunctional protein FolD</fullName>
    </recommendedName>
    <domain>
        <recommendedName>
            <fullName evidence="12">Methylenetetrahydrofolate dehydrogenase</fullName>
            <ecNumber evidence="12">1.5.1.5</ecNumber>
        </recommendedName>
    </domain>
    <domain>
        <recommendedName>
            <fullName evidence="12">Methenyltetrahydrofolate cyclohydrolase</fullName>
            <ecNumber evidence="12">3.5.4.9</ecNumber>
        </recommendedName>
    </domain>
</protein>
<dbReference type="OrthoDB" id="9803580at2"/>
<evidence type="ECO:0000256" key="4">
    <source>
        <dbReference type="ARBA" id="ARBA00022755"/>
    </source>
</evidence>
<dbReference type="NCBIfam" id="NF010787">
    <property type="entry name" value="PRK14191.1"/>
    <property type="match status" value="1"/>
</dbReference>
<keyword evidence="7 12" id="KW-0560">Oxidoreductase</keyword>
<dbReference type="PANTHER" id="PTHR48099:SF5">
    <property type="entry name" value="C-1-TETRAHYDROFOLATE SYNTHASE, CYTOPLASMIC"/>
    <property type="match status" value="1"/>
</dbReference>
<dbReference type="PANTHER" id="PTHR48099">
    <property type="entry name" value="C-1-TETRAHYDROFOLATE SYNTHASE, CYTOPLASMIC-RELATED"/>
    <property type="match status" value="1"/>
</dbReference>
<dbReference type="InterPro" id="IPR020631">
    <property type="entry name" value="THF_DH/CycHdrlase_NAD-bd_dom"/>
</dbReference>
<dbReference type="NCBIfam" id="NF010783">
    <property type="entry name" value="PRK14186.1"/>
    <property type="match status" value="1"/>
</dbReference>
<comment type="similarity">
    <text evidence="12">Belongs to the tetrahydrofolate dehydrogenase/cyclohydrolase family.</text>
</comment>
<dbReference type="InterPro" id="IPR046346">
    <property type="entry name" value="Aminoacid_DH-like_N_sf"/>
</dbReference>
<evidence type="ECO:0000256" key="12">
    <source>
        <dbReference type="HAMAP-Rule" id="MF_01576"/>
    </source>
</evidence>
<evidence type="ECO:0000256" key="10">
    <source>
        <dbReference type="ARBA" id="ARBA00023268"/>
    </source>
</evidence>
<organism evidence="15 16">
    <name type="scientific">Helicobacter japonicus</name>
    <dbReference type="NCBI Taxonomy" id="425400"/>
    <lineage>
        <taxon>Bacteria</taxon>
        <taxon>Pseudomonadati</taxon>
        <taxon>Campylobacterota</taxon>
        <taxon>Epsilonproteobacteria</taxon>
        <taxon>Campylobacterales</taxon>
        <taxon>Helicobacteraceae</taxon>
        <taxon>Helicobacter</taxon>
    </lineage>
</organism>
<dbReference type="GO" id="GO:0004477">
    <property type="term" value="F:methenyltetrahydrofolate cyclohydrolase activity"/>
    <property type="evidence" value="ECO:0007669"/>
    <property type="project" value="UniProtKB-UniRule"/>
</dbReference>
<dbReference type="InterPro" id="IPR020630">
    <property type="entry name" value="THF_DH/CycHdrlase_cat_dom"/>
</dbReference>
<dbReference type="Pfam" id="PF02882">
    <property type="entry name" value="THF_DHG_CYH_C"/>
    <property type="match status" value="1"/>
</dbReference>
<comment type="caution">
    <text evidence="15">The sequence shown here is derived from an EMBL/GenBank/DDBJ whole genome shotgun (WGS) entry which is preliminary data.</text>
</comment>
<keyword evidence="5 12" id="KW-0378">Hydrolase</keyword>
<dbReference type="InterPro" id="IPR020867">
    <property type="entry name" value="THF_DH/CycHdrlase_CS"/>
</dbReference>
<feature type="domain" description="Tetrahydrofolate dehydrogenase/cyclohydrolase NAD(P)-binding" evidence="14">
    <location>
        <begin position="137"/>
        <end position="277"/>
    </location>
</feature>
<dbReference type="GeneID" id="82321968"/>
<gene>
    <name evidence="12 15" type="primary">folD</name>
    <name evidence="15" type="ORF">LS65_005090</name>
</gene>
<dbReference type="UniPathway" id="UPA00193"/>
<dbReference type="GO" id="GO:0005829">
    <property type="term" value="C:cytosol"/>
    <property type="evidence" value="ECO:0007669"/>
    <property type="project" value="TreeGrafter"/>
</dbReference>
<keyword evidence="6 12" id="KW-0521">NADP</keyword>
<keyword evidence="3 12" id="KW-0028">Amino-acid biosynthesis</keyword>
<dbReference type="GO" id="GO:0000105">
    <property type="term" value="P:L-histidine biosynthetic process"/>
    <property type="evidence" value="ECO:0007669"/>
    <property type="project" value="UniProtKB-KW"/>
</dbReference>
<evidence type="ECO:0000259" key="13">
    <source>
        <dbReference type="Pfam" id="PF00763"/>
    </source>
</evidence>
<evidence type="ECO:0000313" key="15">
    <source>
        <dbReference type="EMBL" id="TLE01936.1"/>
    </source>
</evidence>
<dbReference type="CDD" id="cd01080">
    <property type="entry name" value="NAD_bind_m-THF_DH_Cyclohyd"/>
    <property type="match status" value="1"/>
</dbReference>
<evidence type="ECO:0000313" key="16">
    <source>
        <dbReference type="Proteomes" id="UP000029707"/>
    </source>
</evidence>
<evidence type="ECO:0000259" key="14">
    <source>
        <dbReference type="Pfam" id="PF02882"/>
    </source>
</evidence>
<feature type="binding site" evidence="12">
    <location>
        <position position="229"/>
    </location>
    <ligand>
        <name>NADP(+)</name>
        <dbReference type="ChEBI" id="CHEBI:58349"/>
    </ligand>
</feature>
<dbReference type="PRINTS" id="PR00085">
    <property type="entry name" value="THFDHDRGNASE"/>
</dbReference>
<dbReference type="SUPFAM" id="SSF51735">
    <property type="entry name" value="NAD(P)-binding Rossmann-fold domains"/>
    <property type="match status" value="1"/>
</dbReference>
<comment type="function">
    <text evidence="12">Catalyzes the oxidation of 5,10-methylenetetrahydrofolate to 5,10-methenyltetrahydrofolate and then the hydrolysis of 5,10-methenyltetrahydrofolate to 10-formyltetrahydrofolate.</text>
</comment>